<dbReference type="GO" id="GO:0003723">
    <property type="term" value="F:RNA binding"/>
    <property type="evidence" value="ECO:0007669"/>
    <property type="project" value="UniProtKB-KW"/>
</dbReference>
<feature type="region of interest" description="Disordered" evidence="2">
    <location>
        <begin position="152"/>
        <end position="172"/>
    </location>
</feature>
<dbReference type="InterPro" id="IPR035979">
    <property type="entry name" value="RBD_domain_sf"/>
</dbReference>
<comment type="caution">
    <text evidence="3">The sequence shown here is derived from an EMBL/GenBank/DDBJ whole genome shotgun (WGS) entry which is preliminary data.</text>
</comment>
<dbReference type="PANTHER" id="PTHR48029">
    <property type="entry name" value="NUCLEOLAR PROTEIN 8"/>
    <property type="match status" value="1"/>
</dbReference>
<dbReference type="InterPro" id="IPR012677">
    <property type="entry name" value="Nucleotide-bd_a/b_plait_sf"/>
</dbReference>
<dbReference type="GeneID" id="66110858"/>
<accession>A0A9P8AX22</accession>
<keyword evidence="1" id="KW-0694">RNA-binding</keyword>
<dbReference type="SUPFAM" id="SSF54928">
    <property type="entry name" value="RNA-binding domain, RBD"/>
    <property type="match status" value="1"/>
</dbReference>
<feature type="region of interest" description="Disordered" evidence="2">
    <location>
        <begin position="321"/>
        <end position="345"/>
    </location>
</feature>
<dbReference type="PANTHER" id="PTHR48029:SF1">
    <property type="entry name" value="NUCLEOLAR PROTEIN 8"/>
    <property type="match status" value="1"/>
</dbReference>
<evidence type="ECO:0000313" key="4">
    <source>
        <dbReference type="Proteomes" id="UP000812287"/>
    </source>
</evidence>
<feature type="compositionally biased region" description="Basic residues" evidence="2">
    <location>
        <begin position="483"/>
        <end position="499"/>
    </location>
</feature>
<dbReference type="Gene3D" id="3.30.70.330">
    <property type="match status" value="1"/>
</dbReference>
<dbReference type="EMBL" id="MU250525">
    <property type="protein sequence ID" value="KAG7450980.1"/>
    <property type="molecule type" value="Genomic_DNA"/>
</dbReference>
<dbReference type="Proteomes" id="UP000812287">
    <property type="component" value="Unassembled WGS sequence"/>
</dbReference>
<feature type="region of interest" description="Disordered" evidence="2">
    <location>
        <begin position="480"/>
        <end position="506"/>
    </location>
</feature>
<evidence type="ECO:0008006" key="5">
    <source>
        <dbReference type="Google" id="ProtNLM"/>
    </source>
</evidence>
<reference evidence="3" key="1">
    <citation type="submission" date="2020-11" db="EMBL/GenBank/DDBJ databases">
        <title>Adaptations for nitrogen fixation in a non-lichenized fungal sporocarp promotes dispersal by wood-feeding termites.</title>
        <authorList>
            <consortium name="DOE Joint Genome Institute"/>
            <person name="Koch R.A."/>
            <person name="Yoon G."/>
            <person name="Arayal U."/>
            <person name="Lail K."/>
            <person name="Amirebrahimi M."/>
            <person name="Labutti K."/>
            <person name="Lipzen A."/>
            <person name="Riley R."/>
            <person name="Barry K."/>
            <person name="Henrissat B."/>
            <person name="Grigoriev I.V."/>
            <person name="Herr J.R."/>
            <person name="Aime M.C."/>
        </authorList>
    </citation>
    <scope>NUCLEOTIDE SEQUENCE</scope>
    <source>
        <strain evidence="3">MCA 3950</strain>
    </source>
</reference>
<evidence type="ECO:0000256" key="1">
    <source>
        <dbReference type="ARBA" id="ARBA00022884"/>
    </source>
</evidence>
<protein>
    <recommendedName>
        <fullName evidence="5">RRM domain-containing protein</fullName>
    </recommendedName>
</protein>
<proteinExistence type="predicted"/>
<organism evidence="3 4">
    <name type="scientific">Guyanagaster necrorhizus</name>
    <dbReference type="NCBI Taxonomy" id="856835"/>
    <lineage>
        <taxon>Eukaryota</taxon>
        <taxon>Fungi</taxon>
        <taxon>Dikarya</taxon>
        <taxon>Basidiomycota</taxon>
        <taxon>Agaricomycotina</taxon>
        <taxon>Agaricomycetes</taxon>
        <taxon>Agaricomycetidae</taxon>
        <taxon>Agaricales</taxon>
        <taxon>Marasmiineae</taxon>
        <taxon>Physalacriaceae</taxon>
        <taxon>Guyanagaster</taxon>
    </lineage>
</organism>
<dbReference type="OrthoDB" id="21643at2759"/>
<dbReference type="RefSeq" id="XP_043044480.1">
    <property type="nucleotide sequence ID" value="XM_043188561.1"/>
</dbReference>
<evidence type="ECO:0000313" key="3">
    <source>
        <dbReference type="EMBL" id="KAG7450980.1"/>
    </source>
</evidence>
<keyword evidence="4" id="KW-1185">Reference proteome</keyword>
<dbReference type="AlphaFoldDB" id="A0A9P8AX22"/>
<sequence>METITKRLHISGLTPSLSPADLSKRLSTFGTVKALDGFGLLDGVGQPRKFGYATLEATPAQLAKCLNVLSGSTWKGAKLRIGDAKPDYAQRIEKERAEAQDAPPPKKKRRCSKYTAVEAEDMSLVTPQNAHLRAGWTVTTLGRIMRPMRMRPERPLMPLPKPPADGKASKKRKIPLVRARRRTIDMRRWEGAHLTGVFLGGGVPLQEGDDAEDKDEYLEEQRSDISVEEDSGILLASSMDVPSSSALQKITPAVSSQTDMAFDLTAEKRETLGLLQSLFGGGDNTKEWGGAESIASDIDVDEQHLLEGDGEADYEVVPLDTSQEKPMNPSPAGESSTEVETTTNTTKTKLKDLFAPRADEGGFSLMGHLNLDFEMDEEVTFPTAVAEIPVPEALPTVEVVPTPIPALSHLVLDPKKPLFFPLSSSFPTSEPSASRPRVKNIFDVAREKHWTTSLSSTGGFHRMATEEDIRKRWEESKGELTRGWKKRVKDAGKMKRRRGTVADEGV</sequence>
<gene>
    <name evidence="3" type="ORF">BT62DRAFT_960538</name>
</gene>
<name>A0A9P8AX22_9AGAR</name>
<evidence type="ECO:0000256" key="2">
    <source>
        <dbReference type="SAM" id="MobiDB-lite"/>
    </source>
</evidence>